<comment type="subcellular location">
    <subcellularLocation>
        <location evidence="1">Membrane</location>
        <topology evidence="1">Multi-pass membrane protein</topology>
    </subcellularLocation>
</comment>
<feature type="transmembrane region" description="Helical" evidence="6">
    <location>
        <begin position="87"/>
        <end position="108"/>
    </location>
</feature>
<feature type="transmembrane region" description="Helical" evidence="6">
    <location>
        <begin position="202"/>
        <end position="220"/>
    </location>
</feature>
<evidence type="ECO:0000313" key="9">
    <source>
        <dbReference type="Proteomes" id="UP001211894"/>
    </source>
</evidence>
<dbReference type="Pfam" id="PF02683">
    <property type="entry name" value="DsbD_TM"/>
    <property type="match status" value="1"/>
</dbReference>
<accession>A0ABT4X298</accession>
<dbReference type="RefSeq" id="WP_271340112.1">
    <property type="nucleotide sequence ID" value="NZ_JAQKAB010000003.1"/>
</dbReference>
<feature type="transmembrane region" description="Helical" evidence="6">
    <location>
        <begin position="166"/>
        <end position="190"/>
    </location>
</feature>
<dbReference type="PANTHER" id="PTHR31272">
    <property type="entry name" value="CYTOCHROME C-TYPE BIOGENESIS PROTEIN HI_1454-RELATED"/>
    <property type="match status" value="1"/>
</dbReference>
<keyword evidence="3 6" id="KW-0812">Transmembrane</keyword>
<sequence>MEQVTWWLAFGGGLLSFVSPCCLPLYPSFISYITGISVNDLKNHKSTSITRSVCIHALSFLVGFSFIFYVLGFSTSTIGRFFAENQTLIRMLGGIFVTIMGLFLLGIFQPKFMLQEHRFAFRRGKIGILNSMLVGIIFAAGWTPCIGPIFGAIISTNIASPTNTPAHTFINVTAYSLGFGIPFLFMSFFIGKIKIFLKYSNLFMKIGGGILVIVGALLYTNKMVWINIWYSNLTGFLS</sequence>
<evidence type="ECO:0000256" key="6">
    <source>
        <dbReference type="SAM" id="Phobius"/>
    </source>
</evidence>
<evidence type="ECO:0000256" key="2">
    <source>
        <dbReference type="ARBA" id="ARBA00006143"/>
    </source>
</evidence>
<dbReference type="InterPro" id="IPR051790">
    <property type="entry name" value="Cytochrome_c-biogenesis_DsbD"/>
</dbReference>
<feature type="transmembrane region" description="Helical" evidence="6">
    <location>
        <begin position="6"/>
        <end position="32"/>
    </location>
</feature>
<dbReference type="Proteomes" id="UP001211894">
    <property type="component" value="Unassembled WGS sequence"/>
</dbReference>
<comment type="similarity">
    <text evidence="2">Belongs to the DsbD family.</text>
</comment>
<evidence type="ECO:0000313" key="8">
    <source>
        <dbReference type="EMBL" id="MDA7026288.1"/>
    </source>
</evidence>
<feature type="transmembrane region" description="Helical" evidence="6">
    <location>
        <begin position="128"/>
        <end position="154"/>
    </location>
</feature>
<feature type="transmembrane region" description="Helical" evidence="6">
    <location>
        <begin position="53"/>
        <end position="75"/>
    </location>
</feature>
<evidence type="ECO:0000259" key="7">
    <source>
        <dbReference type="Pfam" id="PF02683"/>
    </source>
</evidence>
<organism evidence="8 9">
    <name type="scientific">Bacillus changyiensis</name>
    <dbReference type="NCBI Taxonomy" id="3004103"/>
    <lineage>
        <taxon>Bacteria</taxon>
        <taxon>Bacillati</taxon>
        <taxon>Bacillota</taxon>
        <taxon>Bacilli</taxon>
        <taxon>Bacillales</taxon>
        <taxon>Bacillaceae</taxon>
        <taxon>Bacillus</taxon>
    </lineage>
</organism>
<dbReference type="PANTHER" id="PTHR31272:SF4">
    <property type="entry name" value="CYTOCHROME C-TYPE BIOGENESIS PROTEIN HI_1454-RELATED"/>
    <property type="match status" value="1"/>
</dbReference>
<keyword evidence="5 6" id="KW-0472">Membrane</keyword>
<evidence type="ECO:0000256" key="1">
    <source>
        <dbReference type="ARBA" id="ARBA00004141"/>
    </source>
</evidence>
<comment type="caution">
    <text evidence="8">The sequence shown here is derived from an EMBL/GenBank/DDBJ whole genome shotgun (WGS) entry which is preliminary data.</text>
</comment>
<dbReference type="InterPro" id="IPR003834">
    <property type="entry name" value="Cyt_c_assmbl_TM_dom"/>
</dbReference>
<evidence type="ECO:0000256" key="3">
    <source>
        <dbReference type="ARBA" id="ARBA00022692"/>
    </source>
</evidence>
<proteinExistence type="inferred from homology"/>
<name>A0ABT4X298_9BACI</name>
<gene>
    <name evidence="8" type="ORF">PJ311_06620</name>
</gene>
<protein>
    <submittedName>
        <fullName evidence="8">Cytochrome c biogenesis protein CcdA</fullName>
    </submittedName>
</protein>
<keyword evidence="9" id="KW-1185">Reference proteome</keyword>
<evidence type="ECO:0000256" key="5">
    <source>
        <dbReference type="ARBA" id="ARBA00023136"/>
    </source>
</evidence>
<feature type="domain" description="Cytochrome C biogenesis protein transmembrane" evidence="7">
    <location>
        <begin position="8"/>
        <end position="193"/>
    </location>
</feature>
<reference evidence="8 9" key="1">
    <citation type="submission" date="2023-01" db="EMBL/GenBank/DDBJ databases">
        <title>Bacillus changyiensis sp. nov., isolated from a coastal deposit.</title>
        <authorList>
            <person name="Xiao G."/>
            <person name="Lai Q."/>
            <person name="Hu Z."/>
            <person name="Shao Z."/>
        </authorList>
    </citation>
    <scope>NUCLEOTIDE SEQUENCE [LARGE SCALE GENOMIC DNA]</scope>
    <source>
        <strain evidence="8 9">CLL-7-23</strain>
    </source>
</reference>
<keyword evidence="4 6" id="KW-1133">Transmembrane helix</keyword>
<dbReference type="EMBL" id="JAQKAB010000003">
    <property type="protein sequence ID" value="MDA7026288.1"/>
    <property type="molecule type" value="Genomic_DNA"/>
</dbReference>
<evidence type="ECO:0000256" key="4">
    <source>
        <dbReference type="ARBA" id="ARBA00022989"/>
    </source>
</evidence>